<protein>
    <recommendedName>
        <fullName evidence="5">Sensor histidine kinase NatK-like C-terminal domain-containing protein</fullName>
    </recommendedName>
</protein>
<dbReference type="PANTHER" id="PTHR40448:SF1">
    <property type="entry name" value="TWO-COMPONENT SENSOR HISTIDINE KINASE"/>
    <property type="match status" value="1"/>
</dbReference>
<keyword evidence="2" id="KW-0808">Transferase</keyword>
<accession>A0A0A3J821</accession>
<sequence>MEVATLFLGLFYTLNVKPTLNRTFICIVFVFLPLLILFQLGTKWIFTIFLILSTLAIFNFFSKSIRSILDLSFLVLGSNLSEDSAQRLTYFFISNEQYHLYYYTSIYLVAFSLLAFLYKKLISNINPITPLPFKVRLYILFISIFTIIVVYLNTFIRVDPSETIAFRINVALETGYLFMMAILARILYQSIKKHREFQQMTKEQEQQLNYMNSLEKVNKEMRKFQHDYANILLTMRGYLENEDLEGLKNYFQSHILKAEKETLIKNEVLSNLDNLKIVELKGLLATKLMRADQIGIKMNIEIPEVIEAIDMDIIDLTRIIGILTDNAIEACTKLEEGEVHIAFINTHQNSILIGIDNTVDESSINITDINKENFSTKGDGRGIGLSNVRDLLKGYNNVKMSTQIENGWFMQEIEIPNSQLTLHV</sequence>
<feature type="domain" description="Sensor histidine kinase NatK-like C-terminal" evidence="5">
    <location>
        <begin position="311"/>
        <end position="416"/>
    </location>
</feature>
<dbReference type="GO" id="GO:0000155">
    <property type="term" value="F:phosphorelay sensor kinase activity"/>
    <property type="evidence" value="ECO:0007669"/>
    <property type="project" value="InterPro"/>
</dbReference>
<dbReference type="InterPro" id="IPR032834">
    <property type="entry name" value="NatK-like_C"/>
</dbReference>
<keyword evidence="7" id="KW-1185">Reference proteome</keyword>
<dbReference type="Gene3D" id="3.30.565.10">
    <property type="entry name" value="Histidine kinase-like ATPase, C-terminal domain"/>
    <property type="match status" value="1"/>
</dbReference>
<evidence type="ECO:0000313" key="7">
    <source>
        <dbReference type="Proteomes" id="UP000030595"/>
    </source>
</evidence>
<feature type="transmembrane region" description="Helical" evidence="4">
    <location>
        <begin position="138"/>
        <end position="158"/>
    </location>
</feature>
<dbReference type="EMBL" id="JPVQ01000008">
    <property type="protein sequence ID" value="KGR91273.1"/>
    <property type="molecule type" value="Genomic_DNA"/>
</dbReference>
<keyword evidence="1" id="KW-0597">Phosphoprotein</keyword>
<evidence type="ECO:0000256" key="2">
    <source>
        <dbReference type="ARBA" id="ARBA00022679"/>
    </source>
</evidence>
<feature type="transmembrane region" description="Helical" evidence="4">
    <location>
        <begin position="44"/>
        <end position="62"/>
    </location>
</feature>
<dbReference type="SUPFAM" id="SSF55890">
    <property type="entry name" value="Sporulation response regulatory protein Spo0B"/>
    <property type="match status" value="1"/>
</dbReference>
<name>A0A0A3J821_9BACL</name>
<proteinExistence type="predicted"/>
<dbReference type="SUPFAM" id="SSF55874">
    <property type="entry name" value="ATPase domain of HSP90 chaperone/DNA topoisomerase II/histidine kinase"/>
    <property type="match status" value="1"/>
</dbReference>
<evidence type="ECO:0000256" key="4">
    <source>
        <dbReference type="SAM" id="Phobius"/>
    </source>
</evidence>
<keyword evidence="4" id="KW-0472">Membrane</keyword>
<dbReference type="eggNOG" id="COG3290">
    <property type="taxonomic scope" value="Bacteria"/>
</dbReference>
<dbReference type="PANTHER" id="PTHR40448">
    <property type="entry name" value="TWO-COMPONENT SENSOR HISTIDINE KINASE"/>
    <property type="match status" value="1"/>
</dbReference>
<dbReference type="AlphaFoldDB" id="A0A0A3J821"/>
<dbReference type="Proteomes" id="UP000030595">
    <property type="component" value="Unassembled WGS sequence"/>
</dbReference>
<keyword evidence="4" id="KW-0812">Transmembrane</keyword>
<dbReference type="Pfam" id="PF14501">
    <property type="entry name" value="HATPase_c_5"/>
    <property type="match status" value="1"/>
</dbReference>
<keyword evidence="4" id="KW-1133">Transmembrane helix</keyword>
<feature type="transmembrane region" description="Helical" evidence="4">
    <location>
        <begin position="20"/>
        <end position="37"/>
    </location>
</feature>
<comment type="caution">
    <text evidence="6">The sequence shown here is derived from an EMBL/GenBank/DDBJ whole genome shotgun (WGS) entry which is preliminary data.</text>
</comment>
<keyword evidence="3" id="KW-0418">Kinase</keyword>
<dbReference type="GO" id="GO:0042802">
    <property type="term" value="F:identical protein binding"/>
    <property type="evidence" value="ECO:0007669"/>
    <property type="project" value="TreeGrafter"/>
</dbReference>
<evidence type="ECO:0000259" key="5">
    <source>
        <dbReference type="Pfam" id="PF14501"/>
    </source>
</evidence>
<evidence type="ECO:0000313" key="6">
    <source>
        <dbReference type="EMBL" id="KGR91273.1"/>
    </source>
</evidence>
<dbReference type="InterPro" id="IPR036890">
    <property type="entry name" value="HATPase_C_sf"/>
</dbReference>
<gene>
    <name evidence="6" type="ORF">CD30_06465</name>
</gene>
<reference evidence="6 7" key="1">
    <citation type="submission" date="2014-02" db="EMBL/GenBank/DDBJ databases">
        <title>Draft genome sequence of Lysinibacillus massiliensis CCUG 49529.</title>
        <authorList>
            <person name="Zhang F."/>
            <person name="Wang G."/>
            <person name="Zhang L."/>
        </authorList>
    </citation>
    <scope>NUCLEOTIDE SEQUENCE [LARGE SCALE GENOMIC DNA]</scope>
    <source>
        <strain evidence="6 7">CCUG 49529</strain>
    </source>
</reference>
<organism evidence="6 7">
    <name type="scientific">Ureibacillus massiliensis 4400831 = CIP 108448 = CCUG 49529</name>
    <dbReference type="NCBI Taxonomy" id="1211035"/>
    <lineage>
        <taxon>Bacteria</taxon>
        <taxon>Bacillati</taxon>
        <taxon>Bacillota</taxon>
        <taxon>Bacilli</taxon>
        <taxon>Bacillales</taxon>
        <taxon>Caryophanaceae</taxon>
        <taxon>Ureibacillus</taxon>
    </lineage>
</organism>
<evidence type="ECO:0000256" key="3">
    <source>
        <dbReference type="ARBA" id="ARBA00022777"/>
    </source>
</evidence>
<dbReference type="InterPro" id="IPR016120">
    <property type="entry name" value="Sig_transdc_His_kin_SpoOB"/>
</dbReference>
<feature type="transmembrane region" description="Helical" evidence="4">
    <location>
        <begin position="164"/>
        <end position="188"/>
    </location>
</feature>
<evidence type="ECO:0000256" key="1">
    <source>
        <dbReference type="ARBA" id="ARBA00022553"/>
    </source>
</evidence>
<feature type="transmembrane region" description="Helical" evidence="4">
    <location>
        <begin position="100"/>
        <end position="118"/>
    </location>
</feature>